<name>A0A9W9FZJ2_9EURO</name>
<feature type="region of interest" description="Disordered" evidence="1">
    <location>
        <begin position="182"/>
        <end position="210"/>
    </location>
</feature>
<dbReference type="SUPFAM" id="SSF56317">
    <property type="entry name" value="Carbon-nitrogen hydrolase"/>
    <property type="match status" value="1"/>
</dbReference>
<evidence type="ECO:0000259" key="2">
    <source>
        <dbReference type="PROSITE" id="PS50263"/>
    </source>
</evidence>
<dbReference type="Pfam" id="PF00795">
    <property type="entry name" value="CN_hydrolase"/>
    <property type="match status" value="1"/>
</dbReference>
<accession>A0A9W9FZJ2</accession>
<keyword evidence="4" id="KW-1185">Reference proteome</keyword>
<sequence length="408" mass="44860">MRIATLQFAPKLGDLEGNIRRANEILDRGKVLKAEFGGAVKSIAIETERLRPDVLVLPELALTGYNFPSLDAIKPHLEPAGTGPSAEWARQTAKRLGCKVCVGYPEIETNPNDDTEAPKYYNSLIVVNEDGEVIHNYRKCFLYFTDDTWAAEGNVERGFHELEFRSRDAQRKSGAATDLVGDIRRGDNLSGEENNVRAGTSAPSVQESGSEHKKVATSFGICMDINPYKFEAPYSAFEFASRIMDSRSQLVILSMAWLTMHSRDALAALNEDPDMDTFSYWLQRFMPLLEKEMQHARNLDDEHDVETTAAGSLNSKPKEKQVVIVFANRAGEEPAADDTKPPALYAGTSAVVAVTQRAGSGSREGAQAGAQMDVKILCWDQLGAQEEGICFADTTADPKMVFGLRSAE</sequence>
<reference evidence="3" key="1">
    <citation type="submission" date="2022-11" db="EMBL/GenBank/DDBJ databases">
        <authorList>
            <person name="Petersen C."/>
        </authorList>
    </citation>
    <scope>NUCLEOTIDE SEQUENCE</scope>
    <source>
        <strain evidence="3">IBT 30069</strain>
    </source>
</reference>
<dbReference type="PROSITE" id="PS50263">
    <property type="entry name" value="CN_HYDROLASE"/>
    <property type="match status" value="1"/>
</dbReference>
<organism evidence="3 4">
    <name type="scientific">Penicillium angulare</name>
    <dbReference type="NCBI Taxonomy" id="116970"/>
    <lineage>
        <taxon>Eukaryota</taxon>
        <taxon>Fungi</taxon>
        <taxon>Dikarya</taxon>
        <taxon>Ascomycota</taxon>
        <taxon>Pezizomycotina</taxon>
        <taxon>Eurotiomycetes</taxon>
        <taxon>Eurotiomycetidae</taxon>
        <taxon>Eurotiales</taxon>
        <taxon>Aspergillaceae</taxon>
        <taxon>Penicillium</taxon>
    </lineage>
</organism>
<dbReference type="PANTHER" id="PTHR11750">
    <property type="entry name" value="PROTEIN N-TERMINAL AMIDASE"/>
    <property type="match status" value="1"/>
</dbReference>
<feature type="domain" description="CN hydrolase" evidence="2">
    <location>
        <begin position="1"/>
        <end position="396"/>
    </location>
</feature>
<dbReference type="EMBL" id="JAPQKH010000003">
    <property type="protein sequence ID" value="KAJ5109311.1"/>
    <property type="molecule type" value="Genomic_DNA"/>
</dbReference>
<proteinExistence type="predicted"/>
<reference evidence="3" key="2">
    <citation type="journal article" date="2023" name="IMA Fungus">
        <title>Comparative genomic study of the Penicillium genus elucidates a diverse pangenome and 15 lateral gene transfer events.</title>
        <authorList>
            <person name="Petersen C."/>
            <person name="Sorensen T."/>
            <person name="Nielsen M.R."/>
            <person name="Sondergaard T.E."/>
            <person name="Sorensen J.L."/>
            <person name="Fitzpatrick D.A."/>
            <person name="Frisvad J.C."/>
            <person name="Nielsen K.L."/>
        </authorList>
    </citation>
    <scope>NUCLEOTIDE SEQUENCE</scope>
    <source>
        <strain evidence="3">IBT 30069</strain>
    </source>
</reference>
<comment type="caution">
    <text evidence="3">The sequence shown here is derived from an EMBL/GenBank/DDBJ whole genome shotgun (WGS) entry which is preliminary data.</text>
</comment>
<protein>
    <submittedName>
        <fullName evidence="3">Carbon-nitrogen hydrolase</fullName>
    </submittedName>
</protein>
<gene>
    <name evidence="3" type="ORF">N7456_005986</name>
</gene>
<feature type="compositionally biased region" description="Polar residues" evidence="1">
    <location>
        <begin position="191"/>
        <end position="208"/>
    </location>
</feature>
<dbReference type="GO" id="GO:0070773">
    <property type="term" value="F:protein-N-terminal glutamine amidohydrolase activity"/>
    <property type="evidence" value="ECO:0007669"/>
    <property type="project" value="InterPro"/>
</dbReference>
<dbReference type="InterPro" id="IPR003010">
    <property type="entry name" value="C-N_Hydrolase"/>
</dbReference>
<dbReference type="Proteomes" id="UP001149165">
    <property type="component" value="Unassembled WGS sequence"/>
</dbReference>
<dbReference type="GO" id="GO:0008418">
    <property type="term" value="F:protein-N-terminal asparagine amidohydrolase activity"/>
    <property type="evidence" value="ECO:0007669"/>
    <property type="project" value="InterPro"/>
</dbReference>
<dbReference type="PANTHER" id="PTHR11750:SF26">
    <property type="entry name" value="PROTEIN N-TERMINAL AMIDASE"/>
    <property type="match status" value="1"/>
</dbReference>
<dbReference type="Gene3D" id="3.60.110.10">
    <property type="entry name" value="Carbon-nitrogen hydrolase"/>
    <property type="match status" value="1"/>
</dbReference>
<dbReference type="InterPro" id="IPR036526">
    <property type="entry name" value="C-N_Hydrolase_sf"/>
</dbReference>
<evidence type="ECO:0000256" key="1">
    <source>
        <dbReference type="SAM" id="MobiDB-lite"/>
    </source>
</evidence>
<evidence type="ECO:0000313" key="3">
    <source>
        <dbReference type="EMBL" id="KAJ5109311.1"/>
    </source>
</evidence>
<evidence type="ECO:0000313" key="4">
    <source>
        <dbReference type="Proteomes" id="UP001149165"/>
    </source>
</evidence>
<dbReference type="OrthoDB" id="201515at2759"/>
<keyword evidence="3" id="KW-0378">Hydrolase</keyword>
<dbReference type="AlphaFoldDB" id="A0A9W9FZJ2"/>
<dbReference type="InterPro" id="IPR039703">
    <property type="entry name" value="Nta1"/>
</dbReference>
<dbReference type="GO" id="GO:0030163">
    <property type="term" value="P:protein catabolic process"/>
    <property type="evidence" value="ECO:0007669"/>
    <property type="project" value="TreeGrafter"/>
</dbReference>